<evidence type="ECO:0000313" key="3">
    <source>
        <dbReference type="Proteomes" id="UP000041254"/>
    </source>
</evidence>
<protein>
    <submittedName>
        <fullName evidence="2">Uncharacterized protein</fullName>
    </submittedName>
</protein>
<sequence length="180" mass="18583">MCGDDGAEDDTQMLPGSPATGLSFMSLASVGGMLGGADVAMGAGEGGLDEDDMCGGDMHEDSWGFGEDTAVGEPWNELFIACRVACSVSASGGGGGGGLYDTTPTPPHHSAQQAHPLPAFFPAAVTTGMPVAEHTPQRYRHEHDEGESSSDEDEQLSVRRKRARGRLSTHPPSHTAGGMI</sequence>
<organism evidence="2 3">
    <name type="scientific">Vitrella brassicaformis (strain CCMP3155)</name>
    <dbReference type="NCBI Taxonomy" id="1169540"/>
    <lineage>
        <taxon>Eukaryota</taxon>
        <taxon>Sar</taxon>
        <taxon>Alveolata</taxon>
        <taxon>Colpodellida</taxon>
        <taxon>Vitrellaceae</taxon>
        <taxon>Vitrella</taxon>
    </lineage>
</organism>
<dbReference type="InParanoid" id="A0A0G4F1F1"/>
<dbReference type="EMBL" id="CDMY01000356">
    <property type="protein sequence ID" value="CEM05215.1"/>
    <property type="molecule type" value="Genomic_DNA"/>
</dbReference>
<gene>
    <name evidence="2" type="ORF">Vbra_14173</name>
</gene>
<keyword evidence="3" id="KW-1185">Reference proteome</keyword>
<name>A0A0G4F1F1_VITBC</name>
<proteinExistence type="predicted"/>
<evidence type="ECO:0000313" key="2">
    <source>
        <dbReference type="EMBL" id="CEM05215.1"/>
    </source>
</evidence>
<feature type="region of interest" description="Disordered" evidence="1">
    <location>
        <begin position="137"/>
        <end position="180"/>
    </location>
</feature>
<dbReference type="VEuPathDB" id="CryptoDB:Vbra_14173"/>
<dbReference type="AlphaFoldDB" id="A0A0G4F1F1"/>
<reference evidence="2 3" key="1">
    <citation type="submission" date="2014-11" db="EMBL/GenBank/DDBJ databases">
        <authorList>
            <person name="Zhu J."/>
            <person name="Qi W."/>
            <person name="Song R."/>
        </authorList>
    </citation>
    <scope>NUCLEOTIDE SEQUENCE [LARGE SCALE GENOMIC DNA]</scope>
</reference>
<evidence type="ECO:0000256" key="1">
    <source>
        <dbReference type="SAM" id="MobiDB-lite"/>
    </source>
</evidence>
<accession>A0A0G4F1F1</accession>
<dbReference type="Proteomes" id="UP000041254">
    <property type="component" value="Unassembled WGS sequence"/>
</dbReference>
<feature type="compositionally biased region" description="Basic and acidic residues" evidence="1">
    <location>
        <begin position="137"/>
        <end position="146"/>
    </location>
</feature>
<feature type="compositionally biased region" description="Basic residues" evidence="1">
    <location>
        <begin position="158"/>
        <end position="167"/>
    </location>
</feature>